<dbReference type="InterPro" id="IPR057444">
    <property type="entry name" value="Znf-CCCH_AtC3H23-like"/>
</dbReference>
<evidence type="ECO:0000256" key="6">
    <source>
        <dbReference type="SAM" id="MobiDB-lite"/>
    </source>
</evidence>
<protein>
    <submittedName>
        <fullName evidence="8">Zinc finger CCCH domain-containing protein 2</fullName>
    </submittedName>
</protein>
<evidence type="ECO:0000313" key="9">
    <source>
        <dbReference type="Proteomes" id="UP000054498"/>
    </source>
</evidence>
<feature type="region of interest" description="Disordered" evidence="6">
    <location>
        <begin position="129"/>
        <end position="153"/>
    </location>
</feature>
<dbReference type="GeneID" id="25737990"/>
<accession>A0A0D2JVQ2</accession>
<dbReference type="KEGG" id="mng:MNEG_5113"/>
<keyword evidence="9" id="KW-1185">Reference proteome</keyword>
<feature type="domain" description="C3H1-type" evidence="7">
    <location>
        <begin position="70"/>
        <end position="93"/>
    </location>
</feature>
<dbReference type="Pfam" id="PF25512">
    <property type="entry name" value="zf-CCCH_AtC3H23"/>
    <property type="match status" value="1"/>
</dbReference>
<dbReference type="InterPro" id="IPR000571">
    <property type="entry name" value="Znf_CCCH"/>
</dbReference>
<dbReference type="Pfam" id="PF00642">
    <property type="entry name" value="zf-CCCH"/>
    <property type="match status" value="1"/>
</dbReference>
<name>A0A0D2JVQ2_9CHLO</name>
<evidence type="ECO:0000256" key="5">
    <source>
        <dbReference type="PROSITE-ProRule" id="PRU00723"/>
    </source>
</evidence>
<keyword evidence="1 5" id="KW-0479">Metal-binding</keyword>
<dbReference type="SMART" id="SM00356">
    <property type="entry name" value="ZnF_C3H1"/>
    <property type="match status" value="2"/>
</dbReference>
<feature type="region of interest" description="Disordered" evidence="6">
    <location>
        <begin position="282"/>
        <end position="324"/>
    </location>
</feature>
<organism evidence="8 9">
    <name type="scientific">Monoraphidium neglectum</name>
    <dbReference type="NCBI Taxonomy" id="145388"/>
    <lineage>
        <taxon>Eukaryota</taxon>
        <taxon>Viridiplantae</taxon>
        <taxon>Chlorophyta</taxon>
        <taxon>core chlorophytes</taxon>
        <taxon>Chlorophyceae</taxon>
        <taxon>CS clade</taxon>
        <taxon>Sphaeropleales</taxon>
        <taxon>Selenastraceae</taxon>
        <taxon>Monoraphidium</taxon>
    </lineage>
</organism>
<proteinExistence type="predicted"/>
<evidence type="ECO:0000256" key="4">
    <source>
        <dbReference type="ARBA" id="ARBA00023125"/>
    </source>
</evidence>
<dbReference type="Proteomes" id="UP000054498">
    <property type="component" value="Unassembled WGS sequence"/>
</dbReference>
<dbReference type="PROSITE" id="PS50103">
    <property type="entry name" value="ZF_C3H1"/>
    <property type="match status" value="1"/>
</dbReference>
<dbReference type="PANTHER" id="PTHR14493:SF50">
    <property type="entry name" value="RING FINGER PROTEIN UNKEMPT"/>
    <property type="match status" value="1"/>
</dbReference>
<feature type="region of interest" description="Disordered" evidence="6">
    <location>
        <begin position="343"/>
        <end position="392"/>
    </location>
</feature>
<dbReference type="SUPFAM" id="SSF90229">
    <property type="entry name" value="CCCH zinc finger"/>
    <property type="match status" value="1"/>
</dbReference>
<dbReference type="Gene3D" id="3.30.1370.210">
    <property type="match status" value="1"/>
</dbReference>
<dbReference type="GO" id="GO:0003677">
    <property type="term" value="F:DNA binding"/>
    <property type="evidence" value="ECO:0007669"/>
    <property type="project" value="UniProtKB-KW"/>
</dbReference>
<dbReference type="OrthoDB" id="549302at2759"/>
<dbReference type="PANTHER" id="PTHR14493">
    <property type="entry name" value="UNKEMPT FAMILY MEMBER"/>
    <property type="match status" value="1"/>
</dbReference>
<dbReference type="InterPro" id="IPR045234">
    <property type="entry name" value="Unkempt-like"/>
</dbReference>
<evidence type="ECO:0000256" key="3">
    <source>
        <dbReference type="ARBA" id="ARBA00022833"/>
    </source>
</evidence>
<dbReference type="EMBL" id="KK100965">
    <property type="protein sequence ID" value="KIZ02848.1"/>
    <property type="molecule type" value="Genomic_DNA"/>
</dbReference>
<keyword evidence="2 5" id="KW-0863">Zinc-finger</keyword>
<evidence type="ECO:0000259" key="7">
    <source>
        <dbReference type="PROSITE" id="PS50103"/>
    </source>
</evidence>
<sequence length="564" mass="57722">MADAGDLTAASSGALAEKIKEWTPEMMMHSFKVELCTDEAAHDWLECPYAHRGEKAARRDPATHNHVGVICPDIRRSGRCPRGDSCPYAHSVFELHLHPNRYRTQLCTMGASCRRPVCFFAHTVEEMRSPPEGASAAPGAPPGGAGAPVPPPRGLSFDLSADGGAAAAAAMRAAAAAPVGGRASLESSAAAAAAAAAAMKTTSFGALGSLGRPAPATPAALAAPGRPPAGRMSFDALVRPRAVPVAGRQVPPQQRSSLDESALRRLSLPSLLPAELGFTADDSSCGSASDSPVAESAPSPGLGSVHGSGAALAPQTPPNAAPWLAAGAHHPQQVRAAIALLERGSSSDASSSASSTASPSSSAGGRRRAGLDGGSRPPPSGGWGATTAAQPGAPAQQMLSALLVQQQCEQMAAQQCEQIAAQQRDRLAAHQHLQAAQAAQQQQQALQHQQAQQHLAAHQQAQQMHLRQQQIAEQQKTVALSALWLQERRAAAAAAAAVHAAQQETNALAALRWGLAMQQQLPPEVLAGMAAAGAAAGGEMGPAGAPPDLMALASHLHLMRAQMT</sequence>
<evidence type="ECO:0000256" key="1">
    <source>
        <dbReference type="ARBA" id="ARBA00022723"/>
    </source>
</evidence>
<keyword evidence="3 5" id="KW-0862">Zinc</keyword>
<feature type="compositionally biased region" description="Low complexity" evidence="6">
    <location>
        <begin position="282"/>
        <end position="294"/>
    </location>
</feature>
<evidence type="ECO:0000313" key="8">
    <source>
        <dbReference type="EMBL" id="KIZ02848.1"/>
    </source>
</evidence>
<dbReference type="GO" id="GO:0008270">
    <property type="term" value="F:zinc ion binding"/>
    <property type="evidence" value="ECO:0007669"/>
    <property type="project" value="UniProtKB-KW"/>
</dbReference>
<feature type="compositionally biased region" description="Low complexity" evidence="6">
    <location>
        <begin position="343"/>
        <end position="364"/>
    </location>
</feature>
<gene>
    <name evidence="8" type="ORF">MNEG_5113</name>
</gene>
<feature type="zinc finger region" description="C3H1-type" evidence="5">
    <location>
        <begin position="70"/>
        <end position="93"/>
    </location>
</feature>
<dbReference type="InterPro" id="IPR036855">
    <property type="entry name" value="Znf_CCCH_sf"/>
</dbReference>
<reference evidence="8 9" key="1">
    <citation type="journal article" date="2013" name="BMC Genomics">
        <title>Reconstruction of the lipid metabolism for the microalga Monoraphidium neglectum from its genome sequence reveals characteristics suitable for biofuel production.</title>
        <authorList>
            <person name="Bogen C."/>
            <person name="Al-Dilaimi A."/>
            <person name="Albersmeier A."/>
            <person name="Wichmann J."/>
            <person name="Grundmann M."/>
            <person name="Rupp O."/>
            <person name="Lauersen K.J."/>
            <person name="Blifernez-Klassen O."/>
            <person name="Kalinowski J."/>
            <person name="Goesmann A."/>
            <person name="Mussgnug J.H."/>
            <person name="Kruse O."/>
        </authorList>
    </citation>
    <scope>NUCLEOTIDE SEQUENCE [LARGE SCALE GENOMIC DNA]</scope>
    <source>
        <strain evidence="8 9">SAG 48.87</strain>
    </source>
</reference>
<dbReference type="RefSeq" id="XP_013901867.1">
    <property type="nucleotide sequence ID" value="XM_014046413.1"/>
</dbReference>
<dbReference type="AlphaFoldDB" id="A0A0D2JVQ2"/>
<evidence type="ECO:0000256" key="2">
    <source>
        <dbReference type="ARBA" id="ARBA00022771"/>
    </source>
</evidence>
<keyword evidence="4" id="KW-0238">DNA-binding</keyword>